<comment type="caution">
    <text evidence="2">The sequence shown here is derived from an EMBL/GenBank/DDBJ whole genome shotgun (WGS) entry which is preliminary data.</text>
</comment>
<dbReference type="EMBL" id="JAINUG010000146">
    <property type="protein sequence ID" value="KAJ8392458.1"/>
    <property type="molecule type" value="Genomic_DNA"/>
</dbReference>
<reference evidence="2" key="1">
    <citation type="journal article" date="2023" name="Science">
        <title>Genome structures resolve the early diversification of teleost fishes.</title>
        <authorList>
            <person name="Parey E."/>
            <person name="Louis A."/>
            <person name="Montfort J."/>
            <person name="Bouchez O."/>
            <person name="Roques C."/>
            <person name="Iampietro C."/>
            <person name="Lluch J."/>
            <person name="Castinel A."/>
            <person name="Donnadieu C."/>
            <person name="Desvignes T."/>
            <person name="Floi Bucao C."/>
            <person name="Jouanno E."/>
            <person name="Wen M."/>
            <person name="Mejri S."/>
            <person name="Dirks R."/>
            <person name="Jansen H."/>
            <person name="Henkel C."/>
            <person name="Chen W.J."/>
            <person name="Zahm M."/>
            <person name="Cabau C."/>
            <person name="Klopp C."/>
            <person name="Thompson A.W."/>
            <person name="Robinson-Rechavi M."/>
            <person name="Braasch I."/>
            <person name="Lecointre G."/>
            <person name="Bobe J."/>
            <person name="Postlethwait J.H."/>
            <person name="Berthelot C."/>
            <person name="Roest Crollius H."/>
            <person name="Guiguen Y."/>
        </authorList>
    </citation>
    <scope>NUCLEOTIDE SEQUENCE</scope>
    <source>
        <strain evidence="2">NC1722</strain>
    </source>
</reference>
<feature type="compositionally biased region" description="Low complexity" evidence="1">
    <location>
        <begin position="8"/>
        <end position="19"/>
    </location>
</feature>
<name>A0AAD7WD84_9TELE</name>
<protein>
    <submittedName>
        <fullName evidence="2">Uncharacterized protein</fullName>
    </submittedName>
</protein>
<feature type="region of interest" description="Disordered" evidence="1">
    <location>
        <begin position="1"/>
        <end position="63"/>
    </location>
</feature>
<keyword evidence="3" id="KW-1185">Reference proteome</keyword>
<feature type="compositionally biased region" description="Basic and acidic residues" evidence="1">
    <location>
        <begin position="20"/>
        <end position="29"/>
    </location>
</feature>
<dbReference type="Proteomes" id="UP001221898">
    <property type="component" value="Unassembled WGS sequence"/>
</dbReference>
<dbReference type="AlphaFoldDB" id="A0AAD7WD84"/>
<accession>A0AAD7WD84</accession>
<proteinExistence type="predicted"/>
<gene>
    <name evidence="2" type="ORF">AAFF_G00075830</name>
</gene>
<organism evidence="2 3">
    <name type="scientific">Aldrovandia affinis</name>
    <dbReference type="NCBI Taxonomy" id="143900"/>
    <lineage>
        <taxon>Eukaryota</taxon>
        <taxon>Metazoa</taxon>
        <taxon>Chordata</taxon>
        <taxon>Craniata</taxon>
        <taxon>Vertebrata</taxon>
        <taxon>Euteleostomi</taxon>
        <taxon>Actinopterygii</taxon>
        <taxon>Neopterygii</taxon>
        <taxon>Teleostei</taxon>
        <taxon>Notacanthiformes</taxon>
        <taxon>Halosauridae</taxon>
        <taxon>Aldrovandia</taxon>
    </lineage>
</organism>
<evidence type="ECO:0000313" key="2">
    <source>
        <dbReference type="EMBL" id="KAJ8392458.1"/>
    </source>
</evidence>
<evidence type="ECO:0000313" key="3">
    <source>
        <dbReference type="Proteomes" id="UP001221898"/>
    </source>
</evidence>
<sequence length="152" mass="15832">MLTLADPVSGSSQNSGVSVECRRSPRQRGDLSPPATAGGPPAHGPLYWTETRTGSGESEKSPKRSCLVTVVSGHSAWTPVWPCPRMPSAVGESARQGEAPVNDGLPGAIVVLRGKVRLWRTQPQWPGSGVGQAWVSRGSSVGQVLLEVALAG</sequence>
<evidence type="ECO:0000256" key="1">
    <source>
        <dbReference type="SAM" id="MobiDB-lite"/>
    </source>
</evidence>